<gene>
    <name evidence="2" type="ORF">DHEL01_v212610</name>
</gene>
<evidence type="ECO:0000313" key="3">
    <source>
        <dbReference type="Proteomes" id="UP000094444"/>
    </source>
</evidence>
<feature type="compositionally biased region" description="Low complexity" evidence="1">
    <location>
        <begin position="124"/>
        <end position="137"/>
    </location>
</feature>
<keyword evidence="3" id="KW-1185">Reference proteome</keyword>
<comment type="caution">
    <text evidence="2">The sequence shown here is derived from an EMBL/GenBank/DDBJ whole genome shotgun (WGS) entry which is preliminary data.</text>
</comment>
<feature type="region of interest" description="Disordered" evidence="1">
    <location>
        <begin position="402"/>
        <end position="431"/>
    </location>
</feature>
<dbReference type="EMBL" id="MAVT02002812">
    <property type="protein sequence ID" value="POS68996.1"/>
    <property type="molecule type" value="Genomic_DNA"/>
</dbReference>
<dbReference type="OrthoDB" id="3923593at2759"/>
<name>A0A2P5HFG1_DIAHE</name>
<evidence type="ECO:0000313" key="2">
    <source>
        <dbReference type="EMBL" id="POS68996.1"/>
    </source>
</evidence>
<evidence type="ECO:0000256" key="1">
    <source>
        <dbReference type="SAM" id="MobiDB-lite"/>
    </source>
</evidence>
<feature type="compositionally biased region" description="Low complexity" evidence="1">
    <location>
        <begin position="235"/>
        <end position="248"/>
    </location>
</feature>
<protein>
    <submittedName>
        <fullName evidence="2">Uncharacterized protein</fullName>
    </submittedName>
</protein>
<dbReference type="Proteomes" id="UP000094444">
    <property type="component" value="Unassembled WGS sequence"/>
</dbReference>
<organism evidence="2 3">
    <name type="scientific">Diaporthe helianthi</name>
    <dbReference type="NCBI Taxonomy" id="158607"/>
    <lineage>
        <taxon>Eukaryota</taxon>
        <taxon>Fungi</taxon>
        <taxon>Dikarya</taxon>
        <taxon>Ascomycota</taxon>
        <taxon>Pezizomycotina</taxon>
        <taxon>Sordariomycetes</taxon>
        <taxon>Sordariomycetidae</taxon>
        <taxon>Diaporthales</taxon>
        <taxon>Diaporthaceae</taxon>
        <taxon>Diaporthe</taxon>
    </lineage>
</organism>
<feature type="compositionally biased region" description="Pro residues" evidence="1">
    <location>
        <begin position="149"/>
        <end position="158"/>
    </location>
</feature>
<feature type="compositionally biased region" description="Low complexity" evidence="1">
    <location>
        <begin position="183"/>
        <end position="202"/>
    </location>
</feature>
<feature type="compositionally biased region" description="Pro residues" evidence="1">
    <location>
        <begin position="212"/>
        <end position="232"/>
    </location>
</feature>
<dbReference type="STRING" id="158607.A0A2P5HFG1"/>
<dbReference type="AlphaFoldDB" id="A0A2P5HFG1"/>
<reference evidence="2" key="1">
    <citation type="submission" date="2017-09" db="EMBL/GenBank/DDBJ databases">
        <title>Polyketide synthases of a Diaporthe helianthi virulent isolate.</title>
        <authorList>
            <person name="Baroncelli R."/>
        </authorList>
    </citation>
    <scope>NUCLEOTIDE SEQUENCE [LARGE SCALE GENOMIC DNA]</scope>
    <source>
        <strain evidence="2">7/96</strain>
    </source>
</reference>
<feature type="region of interest" description="Disordered" evidence="1">
    <location>
        <begin position="104"/>
        <end position="248"/>
    </location>
</feature>
<proteinExistence type="predicted"/>
<accession>A0A2P5HFG1</accession>
<dbReference type="InParanoid" id="A0A2P5HFG1"/>
<sequence>MMYRNAVAVLFSQGALGGLLHRQNVAPAPSMLPIPRNGSVVNPPPNGTAGGGRFTTEVVYTTNIYTVTSCAPDVTDCPGRTTSEVSPISVNTVYVTASGSGLPPPVPTANATGAAPSLPPPSPSLSAPDSSLSSNSPVTGLGASVSGIPPVPSAPGLPPVASGGPPTGLPPLPTVNATGGGAQAPAVSPSSASGSALSSNSPVTGTDGPSPSGLPPPPPPPPANGTAQPPPASNGSATGLPPLPPLTTGFPAAGGAAFPTGALSSNLPVASGPAGPFANTSVSQTTITIEATTVRTVISCAPTVTRCPGVSESSAISALPVGAVQTIVVTDTIAQFTTVCPVTAASSLSSSIASSFSDAIITVTTGGTESVFIPTPSLPSSSTAVNVPTVVTITVGGSPSLSSSTVQVTTALPPPSNGGVPDDGGDVPESTSTQLTVITVPTTVQTTISGVPTMISSNVAVTSALAIGGGSGSTGGGSGNNGGNGGNGGSGGNGGNGGGGGIVIPSASATVQTVIPSVSVVTITVAGGAESTSSSTALLTSTLVIPVSSEASATSLVSPEQSSETVETVLPTQSVVTVTVGGNQTISTSSGQVTSTLVIPSIPTAPPRVTQTVYVTAAGGGGGGGAGGQCSAVTVTQTVCAVDGVCPTGVSKL</sequence>